<dbReference type="EMBL" id="FWFZ01000026">
    <property type="protein sequence ID" value="SLN72367.1"/>
    <property type="molecule type" value="Genomic_DNA"/>
</dbReference>
<organism evidence="1 2">
    <name type="scientific">Roseisalinus antarcticus</name>
    <dbReference type="NCBI Taxonomy" id="254357"/>
    <lineage>
        <taxon>Bacteria</taxon>
        <taxon>Pseudomonadati</taxon>
        <taxon>Pseudomonadota</taxon>
        <taxon>Alphaproteobacteria</taxon>
        <taxon>Rhodobacterales</taxon>
        <taxon>Roseobacteraceae</taxon>
        <taxon>Roseisalinus</taxon>
    </lineage>
</organism>
<evidence type="ECO:0000313" key="1">
    <source>
        <dbReference type="EMBL" id="SLN72367.1"/>
    </source>
</evidence>
<evidence type="ECO:0008006" key="3">
    <source>
        <dbReference type="Google" id="ProtNLM"/>
    </source>
</evidence>
<dbReference type="InterPro" id="IPR014917">
    <property type="entry name" value="DUF1800"/>
</dbReference>
<accession>A0A1Y5TZQ6</accession>
<name>A0A1Y5TZQ6_9RHOB</name>
<proteinExistence type="predicted"/>
<protein>
    <recommendedName>
        <fullName evidence="3">DUF1800 domain-containing protein</fullName>
    </recommendedName>
</protein>
<dbReference type="AlphaFoldDB" id="A0A1Y5TZQ6"/>
<gene>
    <name evidence="1" type="ORF">ROA7023_03594</name>
</gene>
<dbReference type="Proteomes" id="UP000193900">
    <property type="component" value="Unassembled WGS sequence"/>
</dbReference>
<dbReference type="RefSeq" id="WP_085880365.1">
    <property type="nucleotide sequence ID" value="NZ_FWFZ01000026.1"/>
</dbReference>
<reference evidence="1 2" key="1">
    <citation type="submission" date="2017-03" db="EMBL/GenBank/DDBJ databases">
        <authorList>
            <person name="Afonso C.L."/>
            <person name="Miller P.J."/>
            <person name="Scott M.A."/>
            <person name="Spackman E."/>
            <person name="Goraichik I."/>
            <person name="Dimitrov K.M."/>
            <person name="Suarez D.L."/>
            <person name="Swayne D.E."/>
        </authorList>
    </citation>
    <scope>NUCLEOTIDE SEQUENCE [LARGE SCALE GENOMIC DNA]</scope>
    <source>
        <strain evidence="1 2">CECT 7023</strain>
    </source>
</reference>
<evidence type="ECO:0000313" key="2">
    <source>
        <dbReference type="Proteomes" id="UP000193900"/>
    </source>
</evidence>
<keyword evidence="2" id="KW-1185">Reference proteome</keyword>
<dbReference type="OrthoDB" id="9772295at2"/>
<dbReference type="Pfam" id="PF08811">
    <property type="entry name" value="DUF1800"/>
    <property type="match status" value="1"/>
</dbReference>
<sequence>MTFDPILAEIRFGTGLSPRFPLPGQVDDLLIRLSSPDAAGSEMPIPPYSDVTPSSSELRKATADVRNAETEAAREEAVALRKILQDQARRIRHDGLTATLMRAVRSPDGMRERLTAFWADHFTVRARGGVTRHLVGPFVEEAIRPNLTGRFSDLLVAVTTHPMMGYYLDQHRSIGPNSRMGLNNGLGLNENLARELLELHTVGVKGPYSQADVRQLAELLTGLYWRPDRGLVFRTRAAEPGPEQVLGRSYGGEEESLDAIVDVLHDLALHPATARHLATKLVVHFVSDTPDPDLVDAVAAVYLQSGGRLLATYEALLQHPAAWAPERRKVKKPLDFMQSAMRALDVDPASVRDLGGRQMRAWFYEHLRRMGQEWERPLSPEGWPEEPEAWVTPQALAGRIDWSMQVPQHLVEPLPDPRDFLVAAFGPEPPEEVAFAARAAEGRREGIGLVLASAAFQRR</sequence>